<evidence type="ECO:0000313" key="3">
    <source>
        <dbReference type="EMBL" id="GLB66156.1"/>
    </source>
</evidence>
<feature type="region of interest" description="Disordered" evidence="1">
    <location>
        <begin position="230"/>
        <end position="254"/>
    </location>
</feature>
<comment type="caution">
    <text evidence="3">The sequence shown here is derived from an EMBL/GenBank/DDBJ whole genome shotgun (WGS) entry which is preliminary data.</text>
</comment>
<dbReference type="EMBL" id="BRVS01000002">
    <property type="protein sequence ID" value="GLB66156.1"/>
    <property type="molecule type" value="Genomic_DNA"/>
</dbReference>
<dbReference type="RefSeq" id="WP_264794326.1">
    <property type="nucleotide sequence ID" value="NZ_BRVS01000002.1"/>
</dbReference>
<proteinExistence type="predicted"/>
<reference evidence="3 4" key="1">
    <citation type="journal article" date="2023" name="Int. J. Syst. Evol. Microbiol.">
        <title>Arthrobacter mangrovi sp. nov., an actinobacterium isolated from the rhizosphere of a mangrove.</title>
        <authorList>
            <person name="Hamada M."/>
            <person name="Saitou S."/>
            <person name="Enomoto N."/>
            <person name="Nanri K."/>
            <person name="Hidaka K."/>
            <person name="Miura T."/>
            <person name="Tamura T."/>
        </authorList>
    </citation>
    <scope>NUCLEOTIDE SEQUENCE [LARGE SCALE GENOMIC DNA]</scope>
    <source>
        <strain evidence="3 4">NBRC 112813</strain>
    </source>
</reference>
<dbReference type="InterPro" id="IPR047682">
    <property type="entry name" value="SepH-like"/>
</dbReference>
<keyword evidence="4" id="KW-1185">Reference proteome</keyword>
<organism evidence="3 4">
    <name type="scientific">Arthrobacter mangrovi</name>
    <dbReference type="NCBI Taxonomy" id="2966350"/>
    <lineage>
        <taxon>Bacteria</taxon>
        <taxon>Bacillati</taxon>
        <taxon>Actinomycetota</taxon>
        <taxon>Actinomycetes</taxon>
        <taxon>Micrococcales</taxon>
        <taxon>Micrococcaceae</taxon>
        <taxon>Arthrobacter</taxon>
    </lineage>
</organism>
<feature type="region of interest" description="Disordered" evidence="1">
    <location>
        <begin position="284"/>
        <end position="415"/>
    </location>
</feature>
<dbReference type="GO" id="GO:0003677">
    <property type="term" value="F:DNA binding"/>
    <property type="evidence" value="ECO:0007669"/>
    <property type="project" value="UniProtKB-KW"/>
</dbReference>
<feature type="domain" description="DUF3071" evidence="2">
    <location>
        <begin position="1"/>
        <end position="184"/>
    </location>
</feature>
<evidence type="ECO:0000313" key="4">
    <source>
        <dbReference type="Proteomes" id="UP001209654"/>
    </source>
</evidence>
<evidence type="ECO:0000256" key="1">
    <source>
        <dbReference type="SAM" id="MobiDB-lite"/>
    </source>
</evidence>
<feature type="compositionally biased region" description="Low complexity" evidence="1">
    <location>
        <begin position="356"/>
        <end position="384"/>
    </location>
</feature>
<dbReference type="NCBIfam" id="NF040712">
    <property type="entry name" value="SepH"/>
    <property type="match status" value="1"/>
</dbReference>
<dbReference type="Proteomes" id="UP001209654">
    <property type="component" value="Unassembled WGS sequence"/>
</dbReference>
<evidence type="ECO:0000259" key="2">
    <source>
        <dbReference type="Pfam" id="PF11268"/>
    </source>
</evidence>
<name>A0ABQ5MQ86_9MICC</name>
<sequence length="415" mass="44293">MQDLRLVGVHEDGEHLLLGGEGGESYRLAIDEALRSAAARPSVRVPAAESPESGPVMSPREIQARIRAGASAEEVAAESGVSMERIRRYEGPVLAERDYMAQQAQLVEVAAAIPAHEGYRSGQAEQPATLGAMVLHRLPAFGIDPDTLAWDSWRRADGTWEVLAQFSLPAEATGSVGEEPPARWIYDHSRRTIRNTSRWAQQLSEIEPLDGPVPGRRLTAVADRVFDFETDAEPETDAREVSPEAQEDADPDNLLEVLRSRRGQRLGVDEDADDALALMLSRGAVPAAHPRDSDSEDSPAAAEEGGEHPSKGLPFGLSLAPAYDGGGDGPLDLPEGVSTETREITVSGAPLRGKEQAGTGPAGAEEAGSGQAETGDTEAKSGSAEEAEAQPKRSLRPKRSSVPSWDEIVFGTRHE</sequence>
<dbReference type="Pfam" id="PF11268">
    <property type="entry name" value="DUF3071"/>
    <property type="match status" value="1"/>
</dbReference>
<keyword evidence="3" id="KW-0238">DNA-binding</keyword>
<gene>
    <name evidence="3" type="ORF">AHIS1636_05950</name>
</gene>
<dbReference type="InterPro" id="IPR021421">
    <property type="entry name" value="DUF3071"/>
</dbReference>
<accession>A0ABQ5MQ86</accession>
<protein>
    <submittedName>
        <fullName evidence="3">DNA-binding protein</fullName>
    </submittedName>
</protein>